<accession>A0A1L4BPY9</accession>
<evidence type="ECO:0000313" key="2">
    <source>
        <dbReference type="EMBL" id="API85896.1"/>
    </source>
</evidence>
<dbReference type="Proteomes" id="UP000184222">
    <property type="component" value="Chromosome"/>
</dbReference>
<protein>
    <submittedName>
        <fullName evidence="2">Uncharacterized protein</fullName>
    </submittedName>
</protein>
<evidence type="ECO:0000256" key="1">
    <source>
        <dbReference type="SAM" id="MobiDB-lite"/>
    </source>
</evidence>
<organism evidence="2 3">
    <name type="scientific">Francisella uliginis</name>
    <dbReference type="NCBI Taxonomy" id="573570"/>
    <lineage>
        <taxon>Bacteria</taxon>
        <taxon>Pseudomonadati</taxon>
        <taxon>Pseudomonadota</taxon>
        <taxon>Gammaproteobacteria</taxon>
        <taxon>Thiotrichales</taxon>
        <taxon>Francisellaceae</taxon>
        <taxon>Francisella</taxon>
    </lineage>
</organism>
<dbReference type="AlphaFoldDB" id="A0A1L4BPY9"/>
<proteinExistence type="predicted"/>
<dbReference type="OrthoDB" id="8594334at2"/>
<name>A0A1L4BPY9_9GAMM</name>
<dbReference type="RefSeq" id="WP_072711097.1">
    <property type="nucleotide sequence ID" value="NZ_CP016796.1"/>
</dbReference>
<feature type="region of interest" description="Disordered" evidence="1">
    <location>
        <begin position="24"/>
        <end position="72"/>
    </location>
</feature>
<reference evidence="2 3" key="1">
    <citation type="journal article" date="2016" name="Appl. Environ. Microbiol.">
        <title>Whole genome relationships among Francisella bacteria of diverse origin define new species and provide specific regions for detection.</title>
        <authorList>
            <person name="Challacombe J.F."/>
            <person name="Petersen J.M."/>
            <person name="Gallegos-Graves V."/>
            <person name="Hodge D."/>
            <person name="Pillai S."/>
            <person name="Kuske C.R."/>
        </authorList>
    </citation>
    <scope>NUCLEOTIDE SEQUENCE [LARGE SCALE GENOMIC DNA]</scope>
    <source>
        <strain evidence="3">TX07-7310</strain>
    </source>
</reference>
<keyword evidence="3" id="KW-1185">Reference proteome</keyword>
<dbReference type="STRING" id="573570.F7310_00350"/>
<gene>
    <name evidence="2" type="ORF">F7310_00350</name>
</gene>
<evidence type="ECO:0000313" key="3">
    <source>
        <dbReference type="Proteomes" id="UP000184222"/>
    </source>
</evidence>
<sequence length="133" mass="14816">MKKIIITLGLSVFLSTGFSLQVSSGSTQKVDSNSKRAPTTMNAAPINLTKEQQAKQNKIQIDQPKQKEQLVGSSSSTWTPAYLKVKKFKKCLSTEEYRGWQGYCLPSKQPKKCPDASWSELNKMNLIPCSKSN</sequence>
<feature type="compositionally biased region" description="Polar residues" evidence="1">
    <location>
        <begin position="24"/>
        <end position="42"/>
    </location>
</feature>
<feature type="compositionally biased region" description="Polar residues" evidence="1">
    <location>
        <begin position="49"/>
        <end position="60"/>
    </location>
</feature>
<dbReference type="EMBL" id="CP016796">
    <property type="protein sequence ID" value="API85896.1"/>
    <property type="molecule type" value="Genomic_DNA"/>
</dbReference>
<dbReference type="KEGG" id="frx:F7310_00350"/>